<name>A0A7W7SFT1_9ACTN</name>
<dbReference type="RefSeq" id="WP_184920012.1">
    <property type="nucleotide sequence ID" value="NZ_JACHJR010000001.1"/>
</dbReference>
<keyword evidence="1" id="KW-0812">Transmembrane</keyword>
<gene>
    <name evidence="2" type="ORF">F4556_005112</name>
</gene>
<organism evidence="2 3">
    <name type="scientific">Kitasatospora gansuensis</name>
    <dbReference type="NCBI Taxonomy" id="258050"/>
    <lineage>
        <taxon>Bacteria</taxon>
        <taxon>Bacillati</taxon>
        <taxon>Actinomycetota</taxon>
        <taxon>Actinomycetes</taxon>
        <taxon>Kitasatosporales</taxon>
        <taxon>Streptomycetaceae</taxon>
        <taxon>Kitasatospora</taxon>
    </lineage>
</organism>
<keyword evidence="3" id="KW-1185">Reference proteome</keyword>
<feature type="transmembrane region" description="Helical" evidence="1">
    <location>
        <begin position="55"/>
        <end position="74"/>
    </location>
</feature>
<evidence type="ECO:0000313" key="2">
    <source>
        <dbReference type="EMBL" id="MBB4949577.1"/>
    </source>
</evidence>
<dbReference type="Proteomes" id="UP000573327">
    <property type="component" value="Unassembled WGS sequence"/>
</dbReference>
<protein>
    <submittedName>
        <fullName evidence="2">Uncharacterized protein</fullName>
    </submittedName>
</protein>
<proteinExistence type="predicted"/>
<evidence type="ECO:0000313" key="3">
    <source>
        <dbReference type="Proteomes" id="UP000573327"/>
    </source>
</evidence>
<dbReference type="EMBL" id="JACHJR010000001">
    <property type="protein sequence ID" value="MBB4949577.1"/>
    <property type="molecule type" value="Genomic_DNA"/>
</dbReference>
<accession>A0A7W7SFT1</accession>
<keyword evidence="1" id="KW-0472">Membrane</keyword>
<keyword evidence="1" id="KW-1133">Transmembrane helix</keyword>
<comment type="caution">
    <text evidence="2">The sequence shown here is derived from an EMBL/GenBank/DDBJ whole genome shotgun (WGS) entry which is preliminary data.</text>
</comment>
<reference evidence="2 3" key="1">
    <citation type="submission" date="2020-08" db="EMBL/GenBank/DDBJ databases">
        <title>Sequencing the genomes of 1000 actinobacteria strains.</title>
        <authorList>
            <person name="Klenk H.-P."/>
        </authorList>
    </citation>
    <scope>NUCLEOTIDE SEQUENCE [LARGE SCALE GENOMIC DNA]</scope>
    <source>
        <strain evidence="2 3">DSM 44786</strain>
    </source>
</reference>
<evidence type="ECO:0000256" key="1">
    <source>
        <dbReference type="SAM" id="Phobius"/>
    </source>
</evidence>
<dbReference type="AlphaFoldDB" id="A0A7W7SFT1"/>
<sequence length="409" mass="43152">MPVDDEFEGGRPDGFADGFTLALHGAAALAPDQALHSLATRAERIGRRRRNRRRAGLAGGLAVLALAGSLTAFGRGTGTIDPAHRPKRPLTSTEAVQAVIGLLPPGSSQVLHAQTPGTPGPTGDPYRTDGALLFDDGKGPSIISYTVERTELVPAVAAVCMDPLQMPQDSCERTTLPSGSMVVIDKLRDTNLATHKEWRATWAAPDGRRVLIIEHNGEASASNRTDPPLDTEQLRALVAAPGWQQIFDALPSRKNAPTPPAPEPAAPDLRPTLLPLLPQGAVLSGTEGTSGTPFTVTFEGRTSMLVVITGPAGKRGIEDKEYAESSPPGPLEVRGLQADGSTVVTNSFGNGKTATTPVLHWTAAVYYPDGRSVTATLWNGENGYTFRPGTPALDLDQLKTIVTAPAWRP</sequence>